<sequence>MALPQFTAAESKAKIAEALAVRDRSLEAVQPPLSFDISAPKPKNVTAIAKDVLTPEELEITALDAPEILAAIREKKYSCETVTKAFLRRAALAQHLTNCITELLPERAIERAKYLDSLPEPAGPFHGLPISIKEHHGMKGCTTNGGYVAFIGQPQVQECSVNEVLEAAGCVFYARTTQPQAVMHLETSTNIYGTTTNPHNTDLTPGGSSGGESALVAFRGSVLGVGGDIGGSIRCPAADCGIYGFKPTPYRMGKLGSKAAFGGQEGVNPTQGPLSTSREGLSLFMSTYLSYEPWIKDDYLVPIPWRQVTLPKKLKIAVMWSDNVVTPHPPITRALKSVTKSLTDAGIEVVDWKPVGHDECWDITQALYYEDGGKNMEEIVLAGGEELLPLTKWLVKDNKNVSFKTAEEVCNLKVKRNAYRIEYNKLWLSTGEDDGHPVDAILCPAGPGAAPPHGNAKYWPYTSQWNILEYPGAVFPVTTVDQEVDVKDMNYKPMNEQDQFNYDLYEPSKYVDAPIGLQIVTRRYEDEKCLAILEVVEKAMGRK</sequence>
<accession>A0A3D8S8T8</accession>
<dbReference type="InterPro" id="IPR023631">
    <property type="entry name" value="Amidase_dom"/>
</dbReference>
<feature type="active site" description="Charge relay system" evidence="5">
    <location>
        <position position="133"/>
    </location>
</feature>
<protein>
    <recommendedName>
        <fullName evidence="3">amidase</fullName>
        <ecNumber evidence="3">3.5.1.4</ecNumber>
    </recommendedName>
</protein>
<dbReference type="PIRSF" id="PIRSF001221">
    <property type="entry name" value="Amidase_fungi"/>
    <property type="match status" value="1"/>
</dbReference>
<evidence type="ECO:0000256" key="5">
    <source>
        <dbReference type="PIRSR" id="PIRSR001221-1"/>
    </source>
</evidence>
<evidence type="ECO:0000313" key="8">
    <source>
        <dbReference type="Proteomes" id="UP000256645"/>
    </source>
</evidence>
<reference evidence="7 8" key="1">
    <citation type="journal article" date="2018" name="IMA Fungus">
        <title>IMA Genome-F 9: Draft genome sequence of Annulohypoxylon stygium, Aspergillus mulundensis, Berkeleyomyces basicola (syn. Thielaviopsis basicola), Ceratocystis smalleyi, two Cercospora beticola strains, Coleophoma cylindrospora, Fusarium fracticaudum, Phialophora cf. hyalina, and Morchella septimelata.</title>
        <authorList>
            <person name="Wingfield B.D."/>
            <person name="Bills G.F."/>
            <person name="Dong Y."/>
            <person name="Huang W."/>
            <person name="Nel W.J."/>
            <person name="Swalarsk-Parry B.S."/>
            <person name="Vaghefi N."/>
            <person name="Wilken P.M."/>
            <person name="An Z."/>
            <person name="de Beer Z.W."/>
            <person name="De Vos L."/>
            <person name="Chen L."/>
            <person name="Duong T.A."/>
            <person name="Gao Y."/>
            <person name="Hammerbacher A."/>
            <person name="Kikkert J.R."/>
            <person name="Li Y."/>
            <person name="Li H."/>
            <person name="Li K."/>
            <person name="Li Q."/>
            <person name="Liu X."/>
            <person name="Ma X."/>
            <person name="Naidoo K."/>
            <person name="Pethybridge S.J."/>
            <person name="Sun J."/>
            <person name="Steenkamp E.T."/>
            <person name="van der Nest M.A."/>
            <person name="van Wyk S."/>
            <person name="Wingfield M.J."/>
            <person name="Xiong C."/>
            <person name="Yue Q."/>
            <person name="Zhang X."/>
        </authorList>
    </citation>
    <scope>NUCLEOTIDE SEQUENCE [LARGE SCALE GENOMIC DNA]</scope>
    <source>
        <strain evidence="7 8">BP6252</strain>
    </source>
</reference>
<name>A0A3D8S8T8_9HELO</name>
<comment type="catalytic activity">
    <reaction evidence="1">
        <text>a monocarboxylic acid amide + H2O = a monocarboxylate + NH4(+)</text>
        <dbReference type="Rhea" id="RHEA:12020"/>
        <dbReference type="ChEBI" id="CHEBI:15377"/>
        <dbReference type="ChEBI" id="CHEBI:28938"/>
        <dbReference type="ChEBI" id="CHEBI:35757"/>
        <dbReference type="ChEBI" id="CHEBI:83628"/>
        <dbReference type="EC" id="3.5.1.4"/>
    </reaction>
</comment>
<evidence type="ECO:0000256" key="1">
    <source>
        <dbReference type="ARBA" id="ARBA00001311"/>
    </source>
</evidence>
<dbReference type="PANTHER" id="PTHR46072">
    <property type="entry name" value="AMIDASE-RELATED-RELATED"/>
    <property type="match status" value="1"/>
</dbReference>
<evidence type="ECO:0000256" key="2">
    <source>
        <dbReference type="ARBA" id="ARBA00009199"/>
    </source>
</evidence>
<dbReference type="Gene3D" id="3.90.1300.10">
    <property type="entry name" value="Amidase signature (AS) domain"/>
    <property type="match status" value="1"/>
</dbReference>
<dbReference type="Pfam" id="PF01425">
    <property type="entry name" value="Amidase"/>
    <property type="match status" value="1"/>
</dbReference>
<evidence type="ECO:0000256" key="4">
    <source>
        <dbReference type="ARBA" id="ARBA00022801"/>
    </source>
</evidence>
<dbReference type="InterPro" id="IPR036928">
    <property type="entry name" value="AS_sf"/>
</dbReference>
<evidence type="ECO:0000313" key="7">
    <source>
        <dbReference type="EMBL" id="RDW82777.1"/>
    </source>
</evidence>
<dbReference type="Proteomes" id="UP000256645">
    <property type="component" value="Unassembled WGS sequence"/>
</dbReference>
<comment type="similarity">
    <text evidence="2">Belongs to the amidase family.</text>
</comment>
<dbReference type="InterPro" id="IPR020556">
    <property type="entry name" value="Amidase_CS"/>
</dbReference>
<dbReference type="PROSITE" id="PS00571">
    <property type="entry name" value="AMIDASES"/>
    <property type="match status" value="1"/>
</dbReference>
<evidence type="ECO:0000259" key="6">
    <source>
        <dbReference type="Pfam" id="PF01425"/>
    </source>
</evidence>
<feature type="active site" description="Charge relay system" evidence="5">
    <location>
        <position position="208"/>
    </location>
</feature>
<comment type="caution">
    <text evidence="7">The sequence shown here is derived from an EMBL/GenBank/DDBJ whole genome shotgun (WGS) entry which is preliminary data.</text>
</comment>
<feature type="active site" description="Acyl-ester intermediate" evidence="5">
    <location>
        <position position="232"/>
    </location>
</feature>
<dbReference type="OrthoDB" id="6428749at2759"/>
<dbReference type="STRING" id="1849047.A0A3D8S8T8"/>
<dbReference type="EMBL" id="PDLM01000003">
    <property type="protein sequence ID" value="RDW82777.1"/>
    <property type="molecule type" value="Genomic_DNA"/>
</dbReference>
<keyword evidence="4" id="KW-0378">Hydrolase</keyword>
<gene>
    <name evidence="7" type="ORF">BP6252_03889</name>
</gene>
<keyword evidence="8" id="KW-1185">Reference proteome</keyword>
<evidence type="ECO:0000256" key="3">
    <source>
        <dbReference type="ARBA" id="ARBA00012922"/>
    </source>
</evidence>
<organism evidence="7 8">
    <name type="scientific">Coleophoma cylindrospora</name>
    <dbReference type="NCBI Taxonomy" id="1849047"/>
    <lineage>
        <taxon>Eukaryota</taxon>
        <taxon>Fungi</taxon>
        <taxon>Dikarya</taxon>
        <taxon>Ascomycota</taxon>
        <taxon>Pezizomycotina</taxon>
        <taxon>Leotiomycetes</taxon>
        <taxon>Helotiales</taxon>
        <taxon>Dermateaceae</taxon>
        <taxon>Coleophoma</taxon>
    </lineage>
</organism>
<dbReference type="SUPFAM" id="SSF75304">
    <property type="entry name" value="Amidase signature (AS) enzymes"/>
    <property type="match status" value="1"/>
</dbReference>
<dbReference type="GO" id="GO:0004040">
    <property type="term" value="F:amidase activity"/>
    <property type="evidence" value="ECO:0007669"/>
    <property type="project" value="UniProtKB-EC"/>
</dbReference>
<dbReference type="AlphaFoldDB" id="A0A3D8S8T8"/>
<proteinExistence type="inferred from homology"/>
<feature type="domain" description="Amidase" evidence="6">
    <location>
        <begin position="82"/>
        <end position="530"/>
    </location>
</feature>
<dbReference type="PANTHER" id="PTHR46072:SF4">
    <property type="entry name" value="AMIDASE C550.07-RELATED"/>
    <property type="match status" value="1"/>
</dbReference>
<dbReference type="EC" id="3.5.1.4" evidence="3"/>